<dbReference type="InterPro" id="IPR029154">
    <property type="entry name" value="HIBADH-like_NADP-bd"/>
</dbReference>
<feature type="domain" description="6-phosphogluconate dehydrogenase NADP-binding" evidence="4">
    <location>
        <begin position="3"/>
        <end position="164"/>
    </location>
</feature>
<dbReference type="KEGG" id="llu:AKJ09_06093"/>
<gene>
    <name evidence="6" type="ORF">AKJ09_06093</name>
</gene>
<evidence type="ECO:0000256" key="1">
    <source>
        <dbReference type="ARBA" id="ARBA00023002"/>
    </source>
</evidence>
<reference evidence="6 7" key="1">
    <citation type="submission" date="2015-08" db="EMBL/GenBank/DDBJ databases">
        <authorList>
            <person name="Babu N.S."/>
            <person name="Beckwith C.J."/>
            <person name="Beseler K.G."/>
            <person name="Brison A."/>
            <person name="Carone J.V."/>
            <person name="Caskin T.P."/>
            <person name="Diamond M."/>
            <person name="Durham M.E."/>
            <person name="Foxe J.M."/>
            <person name="Go M."/>
            <person name="Henderson B.A."/>
            <person name="Jones I.B."/>
            <person name="McGettigan J.A."/>
            <person name="Micheletti S.J."/>
            <person name="Nasrallah M.E."/>
            <person name="Ortiz D."/>
            <person name="Piller C.R."/>
            <person name="Privatt S.R."/>
            <person name="Schneider S.L."/>
            <person name="Sharp S."/>
            <person name="Smith T.C."/>
            <person name="Stanton J.D."/>
            <person name="Ullery H.E."/>
            <person name="Wilson R.J."/>
            <person name="Serrano M.G."/>
            <person name="Buck G."/>
            <person name="Lee V."/>
            <person name="Wang Y."/>
            <person name="Carvalho R."/>
            <person name="Voegtly L."/>
            <person name="Shi R."/>
            <person name="Duckworth R."/>
            <person name="Johnson A."/>
            <person name="Loviza R."/>
            <person name="Walstead R."/>
            <person name="Shah Z."/>
            <person name="Kiflezghi M."/>
            <person name="Wade K."/>
            <person name="Ball S.L."/>
            <person name="Bradley K.W."/>
            <person name="Asai D.J."/>
            <person name="Bowman C.A."/>
            <person name="Russell D.A."/>
            <person name="Pope W.H."/>
            <person name="Jacobs-Sera D."/>
            <person name="Hendrix R.W."/>
            <person name="Hatfull G.F."/>
        </authorList>
    </citation>
    <scope>NUCLEOTIDE SEQUENCE [LARGE SCALE GENOMIC DNA]</scope>
    <source>
        <strain evidence="6 7">DSM 27648</strain>
    </source>
</reference>
<dbReference type="GO" id="GO:0051287">
    <property type="term" value="F:NAD binding"/>
    <property type="evidence" value="ECO:0007669"/>
    <property type="project" value="InterPro"/>
</dbReference>
<dbReference type="SUPFAM" id="SSF48179">
    <property type="entry name" value="6-phosphogluconate dehydrogenase C-terminal domain-like"/>
    <property type="match status" value="1"/>
</dbReference>
<dbReference type="AlphaFoldDB" id="A0A0K1Q227"/>
<dbReference type="GO" id="GO:0050661">
    <property type="term" value="F:NADP binding"/>
    <property type="evidence" value="ECO:0007669"/>
    <property type="project" value="InterPro"/>
</dbReference>
<accession>A0A0K1Q227</accession>
<dbReference type="Pfam" id="PF03446">
    <property type="entry name" value="NAD_binding_2"/>
    <property type="match status" value="1"/>
</dbReference>
<dbReference type="Gene3D" id="3.40.50.720">
    <property type="entry name" value="NAD(P)-binding Rossmann-like Domain"/>
    <property type="match status" value="1"/>
</dbReference>
<evidence type="ECO:0000259" key="5">
    <source>
        <dbReference type="Pfam" id="PF14833"/>
    </source>
</evidence>
<keyword evidence="7" id="KW-1185">Reference proteome</keyword>
<evidence type="ECO:0000313" key="7">
    <source>
        <dbReference type="Proteomes" id="UP000064967"/>
    </source>
</evidence>
<dbReference type="InterPro" id="IPR015815">
    <property type="entry name" value="HIBADH-related"/>
</dbReference>
<keyword evidence="1" id="KW-0560">Oxidoreductase</keyword>
<sequence>MNLGFVGLGSMGHGIASNLVRAGHRVKGFNRTRSKADELEKELEGFRAVGSPAEAARGSDVVFSMLADDAAVEATFLSSEGAAIAGLAPGAVHVSMSTISPAMSTKLETAHRKAGHGYVAAPVLGRPDAAEKAQLVVLAAGAPESIARVKPLLDVVGRKVHVLGDEPKKANVVKLGVNFVLAVMLETLGEAIAMNEEHGIDAKTYLDIANSLLGSKVLEAYGTMIAEDRFRPAGFKVRLGLKDVQLALEAAESVDVPMPLGSVLRDRFIATIAEGKGDLDWSAVARTLPRPNANARARKPQ</sequence>
<dbReference type="Gene3D" id="1.10.1040.10">
    <property type="entry name" value="N-(1-d-carboxylethyl)-l-norvaline Dehydrogenase, domain 2"/>
    <property type="match status" value="1"/>
</dbReference>
<dbReference type="OrthoDB" id="9777604at2"/>
<feature type="active site" evidence="3">
    <location>
        <position position="174"/>
    </location>
</feature>
<evidence type="ECO:0000259" key="4">
    <source>
        <dbReference type="Pfam" id="PF03446"/>
    </source>
</evidence>
<feature type="domain" description="3-hydroxyisobutyrate dehydrogenase-like NAD-binding" evidence="5">
    <location>
        <begin position="170"/>
        <end position="287"/>
    </location>
</feature>
<dbReference type="PANTHER" id="PTHR43580">
    <property type="entry name" value="OXIDOREDUCTASE GLYR1-RELATED"/>
    <property type="match status" value="1"/>
</dbReference>
<dbReference type="STRING" id="1391654.AKJ09_06093"/>
<dbReference type="RefSeq" id="WP_146650886.1">
    <property type="nucleotide sequence ID" value="NZ_CP012333.1"/>
</dbReference>
<protein>
    <submittedName>
        <fullName evidence="6">2-hydroxy-3-oxopropionate reductase</fullName>
    </submittedName>
</protein>
<dbReference type="InterPro" id="IPR008927">
    <property type="entry name" value="6-PGluconate_DH-like_C_sf"/>
</dbReference>
<proteinExistence type="predicted"/>
<keyword evidence="2" id="KW-0520">NAD</keyword>
<name>A0A0K1Q227_9BACT</name>
<dbReference type="InterPro" id="IPR013328">
    <property type="entry name" value="6PGD_dom2"/>
</dbReference>
<dbReference type="InterPro" id="IPR051265">
    <property type="entry name" value="HIBADH-related_NP60_sf"/>
</dbReference>
<dbReference type="GO" id="GO:0016491">
    <property type="term" value="F:oxidoreductase activity"/>
    <property type="evidence" value="ECO:0007669"/>
    <property type="project" value="UniProtKB-KW"/>
</dbReference>
<organism evidence="6 7">
    <name type="scientific">Labilithrix luteola</name>
    <dbReference type="NCBI Taxonomy" id="1391654"/>
    <lineage>
        <taxon>Bacteria</taxon>
        <taxon>Pseudomonadati</taxon>
        <taxon>Myxococcota</taxon>
        <taxon>Polyangia</taxon>
        <taxon>Polyangiales</taxon>
        <taxon>Labilitrichaceae</taxon>
        <taxon>Labilithrix</taxon>
    </lineage>
</organism>
<evidence type="ECO:0000256" key="2">
    <source>
        <dbReference type="ARBA" id="ARBA00023027"/>
    </source>
</evidence>
<dbReference type="PIRSF" id="PIRSF000103">
    <property type="entry name" value="HIBADH"/>
    <property type="match status" value="1"/>
</dbReference>
<dbReference type="SUPFAM" id="SSF51735">
    <property type="entry name" value="NAD(P)-binding Rossmann-fold domains"/>
    <property type="match status" value="1"/>
</dbReference>
<dbReference type="InterPro" id="IPR006115">
    <property type="entry name" value="6PGDH_NADP-bd"/>
</dbReference>
<evidence type="ECO:0000256" key="3">
    <source>
        <dbReference type="PIRSR" id="PIRSR000103-1"/>
    </source>
</evidence>
<dbReference type="PANTHER" id="PTHR43580:SF2">
    <property type="entry name" value="CYTOKINE-LIKE NUCLEAR FACTOR N-PAC"/>
    <property type="match status" value="1"/>
</dbReference>
<dbReference type="InterPro" id="IPR036291">
    <property type="entry name" value="NAD(P)-bd_dom_sf"/>
</dbReference>
<dbReference type="Pfam" id="PF14833">
    <property type="entry name" value="NAD_binding_11"/>
    <property type="match status" value="1"/>
</dbReference>
<dbReference type="Proteomes" id="UP000064967">
    <property type="component" value="Chromosome"/>
</dbReference>
<evidence type="ECO:0000313" key="6">
    <source>
        <dbReference type="EMBL" id="AKU99429.1"/>
    </source>
</evidence>
<dbReference type="EMBL" id="CP012333">
    <property type="protein sequence ID" value="AKU99429.1"/>
    <property type="molecule type" value="Genomic_DNA"/>
</dbReference>